<reference evidence="2" key="1">
    <citation type="submission" date="2016-10" db="EMBL/GenBank/DDBJ databases">
        <authorList>
            <person name="Varghese N."/>
            <person name="Submissions S."/>
        </authorList>
    </citation>
    <scope>NUCLEOTIDE SEQUENCE [LARGE SCALE GENOMIC DNA]</scope>
    <source>
        <strain evidence="2">DSM 23920</strain>
    </source>
</reference>
<dbReference type="EMBL" id="FNRL01000003">
    <property type="protein sequence ID" value="SEA14872.1"/>
    <property type="molecule type" value="Genomic_DNA"/>
</dbReference>
<keyword evidence="2" id="KW-1185">Reference proteome</keyword>
<dbReference type="AlphaFoldDB" id="A0A1H3YUY8"/>
<protein>
    <submittedName>
        <fullName evidence="1">Uncharacterized conserved protein</fullName>
    </submittedName>
</protein>
<proteinExistence type="predicted"/>
<dbReference type="RefSeq" id="WP_089759211.1">
    <property type="nucleotide sequence ID" value="NZ_BKAT01000002.1"/>
</dbReference>
<dbReference type="STRING" id="408074.SAMN05660909_00957"/>
<accession>A0A1H3YUY8</accession>
<dbReference type="InterPro" id="IPR013211">
    <property type="entry name" value="LVIVD"/>
</dbReference>
<dbReference type="OrthoDB" id="1521841at2"/>
<dbReference type="Proteomes" id="UP000199656">
    <property type="component" value="Unassembled WGS sequence"/>
</dbReference>
<sequence length="431" mass="47577">MNHTLHCFRTIFGVALFALIQSSCLKQSCEKLVPAKLYRPVYLPLAEIRSAVKETGPQPISQNGKIYLYGNYIFINEVGKGIHVIDNADPKNPNVVSFINVPGNTDLAMKNNTLYADSYIDLVAIDITNPRQAREVHRVNNAFPRVVYTFNFAQSDSLGVITGFTEKDTVYHYNCNSSNPQILDRYFDSYSNSLSIANSSSQQAPQAIGKAGSMATFGLLNNHLYSIAGFTATTFNVTQSARPQREKKLDLRAFAETIFPYKHYLYMGGPTGMAIYDAINTDTLQFKGIYQHIKGCDPVIVENDLAYVTLRSGAICNTNTENVLDVLDVADPTNPKLMKSYGMSGPYGLGLATDKKLVVCEGVNGMRLLDAKDPLNISTIQLVTSVAPTDVIHEGNDIVLLVGNDGLYQFDIKDMRHPNLLSKINFSPKSL</sequence>
<name>A0A1H3YUY8_9BACT</name>
<organism evidence="1 2">
    <name type="scientific">Chitinophaga terrae</name>
    <name type="common">ex Kim and Jung 2007</name>
    <dbReference type="NCBI Taxonomy" id="408074"/>
    <lineage>
        <taxon>Bacteria</taxon>
        <taxon>Pseudomonadati</taxon>
        <taxon>Bacteroidota</taxon>
        <taxon>Chitinophagia</taxon>
        <taxon>Chitinophagales</taxon>
        <taxon>Chitinophagaceae</taxon>
        <taxon>Chitinophaga</taxon>
    </lineage>
</organism>
<evidence type="ECO:0000313" key="1">
    <source>
        <dbReference type="EMBL" id="SEA14872.1"/>
    </source>
</evidence>
<evidence type="ECO:0000313" key="2">
    <source>
        <dbReference type="Proteomes" id="UP000199656"/>
    </source>
</evidence>
<gene>
    <name evidence="1" type="ORF">SAMN05660909_00957</name>
</gene>
<dbReference type="Pfam" id="PF08309">
    <property type="entry name" value="LVIVD"/>
    <property type="match status" value="2"/>
</dbReference>